<protein>
    <recommendedName>
        <fullName evidence="4">Peptide zinc metalloprotease protein</fullName>
    </recommendedName>
</protein>
<reference evidence="2 3" key="1">
    <citation type="submission" date="2020-01" db="EMBL/GenBank/DDBJ databases">
        <authorList>
            <person name="Kim M.K."/>
        </authorList>
    </citation>
    <scope>NUCLEOTIDE SEQUENCE [LARGE SCALE GENOMIC DNA]</scope>
    <source>
        <strain evidence="2 3">172606-1</strain>
    </source>
</reference>
<dbReference type="AlphaFoldDB" id="A0A6C0GR44"/>
<keyword evidence="1" id="KW-1133">Transmembrane helix</keyword>
<keyword evidence="3" id="KW-1185">Reference proteome</keyword>
<organism evidence="2 3">
    <name type="scientific">Rhodocytophaga rosea</name>
    <dbReference type="NCBI Taxonomy" id="2704465"/>
    <lineage>
        <taxon>Bacteria</taxon>
        <taxon>Pseudomonadati</taxon>
        <taxon>Bacteroidota</taxon>
        <taxon>Cytophagia</taxon>
        <taxon>Cytophagales</taxon>
        <taxon>Rhodocytophagaceae</taxon>
        <taxon>Rhodocytophaga</taxon>
    </lineage>
</organism>
<feature type="transmembrane region" description="Helical" evidence="1">
    <location>
        <begin position="249"/>
        <end position="268"/>
    </location>
</feature>
<evidence type="ECO:0000313" key="3">
    <source>
        <dbReference type="Proteomes" id="UP000480178"/>
    </source>
</evidence>
<dbReference type="EMBL" id="CP048222">
    <property type="protein sequence ID" value="QHT70032.1"/>
    <property type="molecule type" value="Genomic_DNA"/>
</dbReference>
<dbReference type="RefSeq" id="WP_162446015.1">
    <property type="nucleotide sequence ID" value="NZ_CP048222.1"/>
</dbReference>
<sequence>MYPLPGKHILDAVKLIHNGEQYLLVCEGAIFSTSKLVYEILSHLKEAHSIEVVSAYLKQNYQLNAEEASQLFQASIIPLLQKLETIAGNQKPAASYIYFRRTLLQASTVQAVSGFLKVLFNTPWFILLGSLSILLNMIYAFHFSLTLAAVDSFSLQESCFLCVILLLILLFHEMGHAAAASKLGAAPKEIGFGFYFLFPVLFADVSDIWSYPKYKRILVNTGGIYFQLLANIPLILAFLYLEDDASRRMLSYIITTNLLVMFYSLLPFLRNDGYWIYSDFFNLPNLMNRAKEYPRNLYKSVREHSAKSKYQASSITKDLPLFVFTIGNYAFILFVLYAFWMLLFTTISDLQAFLLKASSSTMAFHEYARMGFRVAITLGILIIVIRQKIGQLKKLYHSYLIASK</sequence>
<feature type="transmembrane region" description="Helical" evidence="1">
    <location>
        <begin position="224"/>
        <end position="242"/>
    </location>
</feature>
<proteinExistence type="predicted"/>
<feature type="transmembrane region" description="Helical" evidence="1">
    <location>
        <begin position="153"/>
        <end position="171"/>
    </location>
</feature>
<feature type="transmembrane region" description="Helical" evidence="1">
    <location>
        <begin position="319"/>
        <end position="347"/>
    </location>
</feature>
<gene>
    <name evidence="2" type="ORF">GXP67_26990</name>
</gene>
<name>A0A6C0GR44_9BACT</name>
<feature type="transmembrane region" description="Helical" evidence="1">
    <location>
        <begin position="192"/>
        <end position="212"/>
    </location>
</feature>
<accession>A0A6C0GR44</accession>
<dbReference type="Proteomes" id="UP000480178">
    <property type="component" value="Chromosome"/>
</dbReference>
<dbReference type="KEGG" id="rhoz:GXP67_26990"/>
<keyword evidence="1" id="KW-0812">Transmembrane</keyword>
<feature type="transmembrane region" description="Helical" evidence="1">
    <location>
        <begin position="124"/>
        <end position="141"/>
    </location>
</feature>
<evidence type="ECO:0000256" key="1">
    <source>
        <dbReference type="SAM" id="Phobius"/>
    </source>
</evidence>
<evidence type="ECO:0008006" key="4">
    <source>
        <dbReference type="Google" id="ProtNLM"/>
    </source>
</evidence>
<evidence type="ECO:0000313" key="2">
    <source>
        <dbReference type="EMBL" id="QHT70032.1"/>
    </source>
</evidence>
<feature type="transmembrane region" description="Helical" evidence="1">
    <location>
        <begin position="367"/>
        <end position="385"/>
    </location>
</feature>
<keyword evidence="1" id="KW-0472">Membrane</keyword>